<dbReference type="PRINTS" id="PR00420">
    <property type="entry name" value="RNGMNOXGNASE"/>
</dbReference>
<keyword evidence="2" id="KW-0285">Flavoprotein</keyword>
<feature type="region of interest" description="Disordered" evidence="4">
    <location>
        <begin position="404"/>
        <end position="423"/>
    </location>
</feature>
<dbReference type="Gene3D" id="3.40.30.120">
    <property type="match status" value="1"/>
</dbReference>
<name>A0A285V402_9ACTN</name>
<evidence type="ECO:0000259" key="5">
    <source>
        <dbReference type="Pfam" id="PF01494"/>
    </source>
</evidence>
<comment type="cofactor">
    <cofactor evidence="1">
        <name>FAD</name>
        <dbReference type="ChEBI" id="CHEBI:57692"/>
    </cofactor>
</comment>
<dbReference type="InterPro" id="IPR036188">
    <property type="entry name" value="FAD/NAD-bd_sf"/>
</dbReference>
<accession>A0A285V402</accession>
<keyword evidence="3" id="KW-0274">FAD</keyword>
<organism evidence="6 7">
    <name type="scientific">Blastococcus aggregatus</name>
    <dbReference type="NCBI Taxonomy" id="38502"/>
    <lineage>
        <taxon>Bacteria</taxon>
        <taxon>Bacillati</taxon>
        <taxon>Actinomycetota</taxon>
        <taxon>Actinomycetes</taxon>
        <taxon>Geodermatophilales</taxon>
        <taxon>Geodermatophilaceae</taxon>
        <taxon>Blastococcus</taxon>
    </lineage>
</organism>
<dbReference type="Gene3D" id="3.30.70.2450">
    <property type="match status" value="1"/>
</dbReference>
<dbReference type="Pfam" id="PF01494">
    <property type="entry name" value="FAD_binding_3"/>
    <property type="match status" value="1"/>
</dbReference>
<evidence type="ECO:0000256" key="2">
    <source>
        <dbReference type="ARBA" id="ARBA00022630"/>
    </source>
</evidence>
<evidence type="ECO:0000313" key="7">
    <source>
        <dbReference type="Proteomes" id="UP000219435"/>
    </source>
</evidence>
<evidence type="ECO:0000256" key="1">
    <source>
        <dbReference type="ARBA" id="ARBA00001974"/>
    </source>
</evidence>
<dbReference type="Proteomes" id="UP000219435">
    <property type="component" value="Unassembled WGS sequence"/>
</dbReference>
<sequence>MSTDVAVVGAGPVGLALALQAADHGAAVRIVERRTERFRPSRALMVHARTLELLRPLGVTAALLDRADTAPRARLHLGARAVPVELASLDLPDTAFPHLTLVRQMDVETVLEEALAARGVRVERGVEVRAVRDGRDTAVVELGGPSGHGDLRAAAVAGCDGVDSTVREAAGIGWRGGTYDREVVLADVDLDGDLEPGVAHVVAGRRGLVFVFALGERAPWRLLATRPCSATTPEPGRPGPPVPLPELRRLLADAGLAARITAVAWSSSIRLQHRTATRFRRGRLFLAGDAAHASSPAGGQGMNAGLHDATNLGWKLALAQAATASESLLGSYDVERRPAVEQVLALTHLLFWAESSTGRTAALLRGRVAPLGAPLVPFLLRRRRLVAEGARLLARLDAGYRGSPVSAVGDPPRRGRPRPGDRLPDATVVSGGREVHLHALIARPGVHLLLDRDAPEPAWGSPLVHVHRVDSSPGTGALALRPDGHVGCSVGDAGDPALTGWLRRIGAGPVTRPEVGMREQRSGGELI</sequence>
<dbReference type="EMBL" id="OBQI01000002">
    <property type="protein sequence ID" value="SOC48832.1"/>
    <property type="molecule type" value="Genomic_DNA"/>
</dbReference>
<dbReference type="RefSeq" id="WP_097194428.1">
    <property type="nucleotide sequence ID" value="NZ_OBQI01000002.1"/>
</dbReference>
<gene>
    <name evidence="6" type="ORF">SAMN05660748_1543</name>
</gene>
<dbReference type="AlphaFoldDB" id="A0A285V402"/>
<feature type="domain" description="FAD-binding" evidence="5">
    <location>
        <begin position="3"/>
        <end position="345"/>
    </location>
</feature>
<evidence type="ECO:0000256" key="3">
    <source>
        <dbReference type="ARBA" id="ARBA00022827"/>
    </source>
</evidence>
<evidence type="ECO:0000313" key="6">
    <source>
        <dbReference type="EMBL" id="SOC48832.1"/>
    </source>
</evidence>
<dbReference type="OrthoDB" id="4246007at2"/>
<reference evidence="7" key="1">
    <citation type="submission" date="2017-08" db="EMBL/GenBank/DDBJ databases">
        <authorList>
            <person name="Varghese N."/>
            <person name="Submissions S."/>
        </authorList>
    </citation>
    <scope>NUCLEOTIDE SEQUENCE [LARGE SCALE GENOMIC DNA]</scope>
    <source>
        <strain evidence="7">DSM 4725</strain>
    </source>
</reference>
<proteinExistence type="predicted"/>
<dbReference type="InterPro" id="IPR050641">
    <property type="entry name" value="RIFMO-like"/>
</dbReference>
<keyword evidence="7" id="KW-1185">Reference proteome</keyword>
<dbReference type="SUPFAM" id="SSF51905">
    <property type="entry name" value="FAD/NAD(P)-binding domain"/>
    <property type="match status" value="1"/>
</dbReference>
<dbReference type="InterPro" id="IPR002938">
    <property type="entry name" value="FAD-bd"/>
</dbReference>
<evidence type="ECO:0000256" key="4">
    <source>
        <dbReference type="SAM" id="MobiDB-lite"/>
    </source>
</evidence>
<dbReference type="PANTHER" id="PTHR43004">
    <property type="entry name" value="TRK SYSTEM POTASSIUM UPTAKE PROTEIN"/>
    <property type="match status" value="1"/>
</dbReference>
<dbReference type="GO" id="GO:0071949">
    <property type="term" value="F:FAD binding"/>
    <property type="evidence" value="ECO:0007669"/>
    <property type="project" value="InterPro"/>
</dbReference>
<dbReference type="PANTHER" id="PTHR43004:SF19">
    <property type="entry name" value="BINDING MONOOXYGENASE, PUTATIVE (JCVI)-RELATED"/>
    <property type="match status" value="1"/>
</dbReference>
<protein>
    <submittedName>
        <fullName evidence="6">2-polyprenyl-6-methoxyphenol hydroxylase</fullName>
    </submittedName>
</protein>
<dbReference type="GO" id="GO:0016709">
    <property type="term" value="F:oxidoreductase activity, acting on paired donors, with incorporation or reduction of molecular oxygen, NAD(P)H as one donor, and incorporation of one atom of oxygen"/>
    <property type="evidence" value="ECO:0007669"/>
    <property type="project" value="UniProtKB-ARBA"/>
</dbReference>
<dbReference type="Gene3D" id="3.50.50.60">
    <property type="entry name" value="FAD/NAD(P)-binding domain"/>
    <property type="match status" value="1"/>
</dbReference>